<dbReference type="Proteomes" id="UP001595698">
    <property type="component" value="Unassembled WGS sequence"/>
</dbReference>
<comment type="caution">
    <text evidence="2">The sequence shown here is derived from an EMBL/GenBank/DDBJ whole genome shotgun (WGS) entry which is preliminary data.</text>
</comment>
<organism evidence="2 3">
    <name type="scientific">Streptosporangium jomthongense</name>
    <dbReference type="NCBI Taxonomy" id="1193683"/>
    <lineage>
        <taxon>Bacteria</taxon>
        <taxon>Bacillati</taxon>
        <taxon>Actinomycetota</taxon>
        <taxon>Actinomycetes</taxon>
        <taxon>Streptosporangiales</taxon>
        <taxon>Streptosporangiaceae</taxon>
        <taxon>Streptosporangium</taxon>
    </lineage>
</organism>
<name>A0ABV8ET40_9ACTN</name>
<reference evidence="3" key="1">
    <citation type="journal article" date="2019" name="Int. J. Syst. Evol. Microbiol.">
        <title>The Global Catalogue of Microorganisms (GCM) 10K type strain sequencing project: providing services to taxonomists for standard genome sequencing and annotation.</title>
        <authorList>
            <consortium name="The Broad Institute Genomics Platform"/>
            <consortium name="The Broad Institute Genome Sequencing Center for Infectious Disease"/>
            <person name="Wu L."/>
            <person name="Ma J."/>
        </authorList>
    </citation>
    <scope>NUCLEOTIDE SEQUENCE [LARGE SCALE GENOMIC DNA]</scope>
    <source>
        <strain evidence="3">TBRC 7912</strain>
    </source>
</reference>
<protein>
    <submittedName>
        <fullName evidence="2">Uncharacterized protein</fullName>
    </submittedName>
</protein>
<keyword evidence="3" id="KW-1185">Reference proteome</keyword>
<evidence type="ECO:0000256" key="1">
    <source>
        <dbReference type="SAM" id="MobiDB-lite"/>
    </source>
</evidence>
<proteinExistence type="predicted"/>
<dbReference type="RefSeq" id="WP_386187210.1">
    <property type="nucleotide sequence ID" value="NZ_JBHSBC010000001.1"/>
</dbReference>
<feature type="region of interest" description="Disordered" evidence="1">
    <location>
        <begin position="1"/>
        <end position="50"/>
    </location>
</feature>
<sequence length="63" mass="6516">MRDARAGPVPPAPRRTRKTALGAQEACGPYGPSTRITLLPGNRPRDAADTSTVTAAAARALCD</sequence>
<evidence type="ECO:0000313" key="2">
    <source>
        <dbReference type="EMBL" id="MFC3978870.1"/>
    </source>
</evidence>
<dbReference type="EMBL" id="JBHSBC010000001">
    <property type="protein sequence ID" value="MFC3978870.1"/>
    <property type="molecule type" value="Genomic_DNA"/>
</dbReference>
<evidence type="ECO:0000313" key="3">
    <source>
        <dbReference type="Proteomes" id="UP001595698"/>
    </source>
</evidence>
<gene>
    <name evidence="2" type="ORF">ACFOYY_01975</name>
</gene>
<accession>A0ABV8ET40</accession>